<protein>
    <submittedName>
        <fullName evidence="2">Uncharacterized protein</fullName>
    </submittedName>
</protein>
<feature type="non-terminal residue" evidence="2">
    <location>
        <position position="1"/>
    </location>
</feature>
<feature type="region of interest" description="Disordered" evidence="1">
    <location>
        <begin position="82"/>
        <end position="105"/>
    </location>
</feature>
<proteinExistence type="predicted"/>
<organism evidence="2 3">
    <name type="scientific">Sphaerulina musiva (strain SO2202)</name>
    <name type="common">Poplar stem canker fungus</name>
    <name type="synonym">Septoria musiva</name>
    <dbReference type="NCBI Taxonomy" id="692275"/>
    <lineage>
        <taxon>Eukaryota</taxon>
        <taxon>Fungi</taxon>
        <taxon>Dikarya</taxon>
        <taxon>Ascomycota</taxon>
        <taxon>Pezizomycotina</taxon>
        <taxon>Dothideomycetes</taxon>
        <taxon>Dothideomycetidae</taxon>
        <taxon>Mycosphaerellales</taxon>
        <taxon>Mycosphaerellaceae</taxon>
        <taxon>Sphaerulina</taxon>
    </lineage>
</organism>
<dbReference type="HOGENOM" id="CLU_1726743_0_0_1"/>
<dbReference type="GeneID" id="27898935"/>
<sequence>GSNGKWLVLCEELFEEVCCEFTIRKLDLTPGEIRAIFDAEWVSQVTYELVTKPARPRRRNAQRAAHQFGSCSPDLIEQAGTPIPGGAAPSISTSLQSTTSSTAPATNSNTMCAVLENVQVRNSGSPVETMSSAHVSNARGSRAPTWFRTVLN</sequence>
<name>N1QJL4_SPHMS</name>
<gene>
    <name evidence="2" type="ORF">SEPMUDRAFT_122781</name>
</gene>
<evidence type="ECO:0000256" key="1">
    <source>
        <dbReference type="SAM" id="MobiDB-lite"/>
    </source>
</evidence>
<feature type="compositionally biased region" description="Low complexity" evidence="1">
    <location>
        <begin position="89"/>
        <end position="105"/>
    </location>
</feature>
<reference evidence="2 3" key="1">
    <citation type="journal article" date="2012" name="PLoS Pathog.">
        <title>Diverse lifestyles and strategies of plant pathogenesis encoded in the genomes of eighteen Dothideomycetes fungi.</title>
        <authorList>
            <person name="Ohm R.A."/>
            <person name="Feau N."/>
            <person name="Henrissat B."/>
            <person name="Schoch C.L."/>
            <person name="Horwitz B.A."/>
            <person name="Barry K.W."/>
            <person name="Condon B.J."/>
            <person name="Copeland A.C."/>
            <person name="Dhillon B."/>
            <person name="Glaser F."/>
            <person name="Hesse C.N."/>
            <person name="Kosti I."/>
            <person name="LaButti K."/>
            <person name="Lindquist E.A."/>
            <person name="Lucas S."/>
            <person name="Salamov A.A."/>
            <person name="Bradshaw R.E."/>
            <person name="Ciuffetti L."/>
            <person name="Hamelin R.C."/>
            <person name="Kema G.H.J."/>
            <person name="Lawrence C."/>
            <person name="Scott J.A."/>
            <person name="Spatafora J.W."/>
            <person name="Turgeon B.G."/>
            <person name="de Wit P.J.G.M."/>
            <person name="Zhong S."/>
            <person name="Goodwin S.B."/>
            <person name="Grigoriev I.V."/>
        </authorList>
    </citation>
    <scope>NUCLEOTIDE SEQUENCE [LARGE SCALE GENOMIC DNA]</scope>
    <source>
        <strain evidence="2 3">SO2202</strain>
    </source>
</reference>
<dbReference type="EMBL" id="KB456260">
    <property type="protein sequence ID" value="EMF17395.1"/>
    <property type="molecule type" value="Genomic_DNA"/>
</dbReference>
<dbReference type="AlphaFoldDB" id="N1QJL4"/>
<keyword evidence="3" id="KW-1185">Reference proteome</keyword>
<evidence type="ECO:0000313" key="3">
    <source>
        <dbReference type="Proteomes" id="UP000016931"/>
    </source>
</evidence>
<dbReference type="OrthoDB" id="3650644at2759"/>
<evidence type="ECO:0000313" key="2">
    <source>
        <dbReference type="EMBL" id="EMF17395.1"/>
    </source>
</evidence>
<dbReference type="RefSeq" id="XP_016765516.1">
    <property type="nucleotide sequence ID" value="XM_016901798.1"/>
</dbReference>
<dbReference type="Proteomes" id="UP000016931">
    <property type="component" value="Unassembled WGS sequence"/>
</dbReference>
<accession>N1QJL4</accession>